<dbReference type="PANTHER" id="PTHR21219:SF3">
    <property type="entry name" value="FI19613P1"/>
    <property type="match status" value="1"/>
</dbReference>
<keyword evidence="3" id="KW-1185">Reference proteome</keyword>
<evidence type="ECO:0008006" key="4">
    <source>
        <dbReference type="Google" id="ProtNLM"/>
    </source>
</evidence>
<evidence type="ECO:0000313" key="3">
    <source>
        <dbReference type="Proteomes" id="UP000683360"/>
    </source>
</evidence>
<feature type="compositionally biased region" description="Basic and acidic residues" evidence="1">
    <location>
        <begin position="495"/>
        <end position="507"/>
    </location>
</feature>
<feature type="compositionally biased region" description="Basic and acidic residues" evidence="1">
    <location>
        <begin position="515"/>
        <end position="529"/>
    </location>
</feature>
<accession>A0A8S3RUI3</accession>
<dbReference type="SUPFAM" id="SSF50729">
    <property type="entry name" value="PH domain-like"/>
    <property type="match status" value="1"/>
</dbReference>
<dbReference type="PANTHER" id="PTHR21219">
    <property type="entry name" value="FI19613P1"/>
    <property type="match status" value="1"/>
</dbReference>
<dbReference type="OrthoDB" id="10007483at2759"/>
<evidence type="ECO:0000256" key="1">
    <source>
        <dbReference type="SAM" id="MobiDB-lite"/>
    </source>
</evidence>
<feature type="compositionally biased region" description="Pro residues" evidence="1">
    <location>
        <begin position="395"/>
        <end position="416"/>
    </location>
</feature>
<feature type="region of interest" description="Disordered" evidence="1">
    <location>
        <begin position="297"/>
        <end position="623"/>
    </location>
</feature>
<protein>
    <recommendedName>
        <fullName evidence="4">PID domain-containing protein</fullName>
    </recommendedName>
</protein>
<gene>
    <name evidence="2" type="ORF">MEDL_24503</name>
</gene>
<dbReference type="Proteomes" id="UP000683360">
    <property type="component" value="Unassembled WGS sequence"/>
</dbReference>
<reference evidence="2" key="1">
    <citation type="submission" date="2021-03" db="EMBL/GenBank/DDBJ databases">
        <authorList>
            <person name="Bekaert M."/>
        </authorList>
    </citation>
    <scope>NUCLEOTIDE SEQUENCE</scope>
</reference>
<dbReference type="PRINTS" id="PR01217">
    <property type="entry name" value="PRICHEXTENSN"/>
</dbReference>
<dbReference type="EMBL" id="CAJPWZ010001230">
    <property type="protein sequence ID" value="CAG2210439.1"/>
    <property type="molecule type" value="Genomic_DNA"/>
</dbReference>
<evidence type="ECO:0000313" key="2">
    <source>
        <dbReference type="EMBL" id="CAG2210439.1"/>
    </source>
</evidence>
<feature type="compositionally biased region" description="Basic residues" evidence="1">
    <location>
        <begin position="592"/>
        <end position="608"/>
    </location>
</feature>
<name>A0A8S3RUI3_MYTED</name>
<feature type="compositionally biased region" description="Basic and acidic residues" evidence="1">
    <location>
        <begin position="670"/>
        <end position="688"/>
    </location>
</feature>
<feature type="region of interest" description="Disordered" evidence="1">
    <location>
        <begin position="667"/>
        <end position="691"/>
    </location>
</feature>
<feature type="region of interest" description="Disordered" evidence="1">
    <location>
        <begin position="264"/>
        <end position="284"/>
    </location>
</feature>
<sequence>MKIRVKVQGNMVSTAKQMECRIEKGVKMVIQREEPTQTLVKRRVLYIGSSVPLETTEGLEAVQQPLRDRYPVGEHAQLQGIDSTLTVLYTGLQIQYIDDPDTIVFFPISSLTVCAAVRPVNAINAPTGEVMAKFVSLNSEIAAQNAKNPAIFTAITRRAKGRKVLECHGFVCASDQDALDIVKATSMADQTKRENGTIQNGQVPYRAANGAGNRPGSFRVVNGTVPVETTAMVNGSLRRVIVDKPVSARQNVRLSAGDNIPSVVDDVPQEFYDSPPPQGYFYRPNNVQAKSFKIEKKEPPISARSRVSNSFVQPADVPPPPSPPSPPAEPAPVPPPPPPPQQPPIIEAQPPPQDRPSETLSTRSQPERPLHQENGIPPPFGRPRGYMPGNFGSPFYPPPPSYMRPMYYPPPPPPMTRPRFFSPQPNMRAPPYPYPYQYPMYPRFVKRRRPKRKESESPHSKSSDSRHSGHKSPRDHEETDRKRIPNGDFDSESDDLFRPRTPPRDYEYVNPDVDSPPKERMSRREEYEKRRNRKNRDKTERSPPRMMYNGYRPYYMYQPQSFNPYMPPEMARYPPRSSSVPPHLRYSSKDRKTNKKQKKNKKKEKGHFRGGGPHYPYGKEDISMESGSVMGGYTSEIPQRAYPTDGYYMYPHRPPRDFRREKNQFLNEKSFSRRMQEEHRTSKGKKQEYYPTAYELNDAQAEERINEPDFSMY</sequence>
<feature type="compositionally biased region" description="Pro residues" evidence="1">
    <location>
        <begin position="316"/>
        <end position="354"/>
    </location>
</feature>
<proteinExistence type="predicted"/>
<comment type="caution">
    <text evidence="2">The sequence shown here is derived from an EMBL/GenBank/DDBJ whole genome shotgun (WGS) entry which is preliminary data.</text>
</comment>
<dbReference type="AlphaFoldDB" id="A0A8S3RUI3"/>
<feature type="compositionally biased region" description="Basic and acidic residues" evidence="1">
    <location>
        <begin position="453"/>
        <end position="485"/>
    </location>
</feature>
<organism evidence="2 3">
    <name type="scientific">Mytilus edulis</name>
    <name type="common">Blue mussel</name>
    <dbReference type="NCBI Taxonomy" id="6550"/>
    <lineage>
        <taxon>Eukaryota</taxon>
        <taxon>Metazoa</taxon>
        <taxon>Spiralia</taxon>
        <taxon>Lophotrochozoa</taxon>
        <taxon>Mollusca</taxon>
        <taxon>Bivalvia</taxon>
        <taxon>Autobranchia</taxon>
        <taxon>Pteriomorphia</taxon>
        <taxon>Mytilida</taxon>
        <taxon>Mytiloidea</taxon>
        <taxon>Mytilidae</taxon>
        <taxon>Mytilinae</taxon>
        <taxon>Mytilus</taxon>
    </lineage>
</organism>